<dbReference type="FunFam" id="3.30.70.360:FF:000001">
    <property type="entry name" value="N-acetyldiaminopimelate deacetylase"/>
    <property type="match status" value="1"/>
</dbReference>
<dbReference type="RefSeq" id="XP_027349271.1">
    <property type="nucleotide sequence ID" value="XM_027493470.1"/>
</dbReference>
<dbReference type="Pfam" id="PF07687">
    <property type="entry name" value="M20_dimer"/>
    <property type="match status" value="1"/>
</dbReference>
<evidence type="ECO:0000313" key="6">
    <source>
        <dbReference type="RefSeq" id="XP_027349271.1"/>
    </source>
</evidence>
<sequence>MFNFHDAHATMPLGAAKLLHERRHKLKGTVKLVFQPAEEGKAGAFHVLKEGALDNVQGFLGLHVSPHIPAATIASRPAPMLASSGRFLVTIRAKGGHAAFPHLNKDPVLAASMAIIVLQQIIQRETDPLQPKLGFVERNHTGNLIPEKVEFGGTFRSFTAQEQSYIQKRIREVIEMQAVVYGCSGTVDFMEDRMMPYPPTVNDEALYEHNKRVGEALLGRSSTWEAQCEVFSVYIAAEDFSFYTQKMAASFFVIGIYNETMNSGTQTHSPYFVLDEEVLPIGAAFYAAVAISYFDSQLPLLNKMIPEVNFTST</sequence>
<dbReference type="InterPro" id="IPR002933">
    <property type="entry name" value="Peptidase_M20"/>
</dbReference>
<evidence type="ECO:0000313" key="5">
    <source>
        <dbReference type="Proteomes" id="UP000694853"/>
    </source>
</evidence>
<dbReference type="Pfam" id="PF01546">
    <property type="entry name" value="Peptidase_M20"/>
    <property type="match status" value="1"/>
</dbReference>
<protein>
    <submittedName>
        <fullName evidence="6">LOW QUALITY PROTEIN: IAA-amino acid hydrolase ILR1-like 7</fullName>
    </submittedName>
</protein>
<dbReference type="InterPro" id="IPR017439">
    <property type="entry name" value="Amidohydrolase"/>
</dbReference>
<dbReference type="GO" id="GO:0009850">
    <property type="term" value="P:auxin metabolic process"/>
    <property type="evidence" value="ECO:0007669"/>
    <property type="project" value="TreeGrafter"/>
</dbReference>
<dbReference type="Gene3D" id="3.40.630.10">
    <property type="entry name" value="Zn peptidases"/>
    <property type="match status" value="1"/>
</dbReference>
<dbReference type="PANTHER" id="PTHR11014:SF63">
    <property type="entry name" value="METALLOPEPTIDASE, PUTATIVE (AFU_ORTHOLOGUE AFUA_6G09600)-RELATED"/>
    <property type="match status" value="1"/>
</dbReference>
<dbReference type="GeneID" id="113860915"/>
<dbReference type="KEGG" id="aprc:113860915"/>
<name>A0A8B8KZ56_ABRPR</name>
<dbReference type="OrthoDB" id="6119954at2759"/>
<dbReference type="SUPFAM" id="SSF53187">
    <property type="entry name" value="Zn-dependent exopeptidases"/>
    <property type="match status" value="1"/>
</dbReference>
<feature type="domain" description="Peptidase M20 dimerisation" evidence="4">
    <location>
        <begin position="85"/>
        <end position="178"/>
    </location>
</feature>
<reference evidence="5" key="1">
    <citation type="journal article" date="2019" name="Toxins">
        <title>Detection of Abrin-Like and Prepropulchellin-Like Toxin Genes and Transcripts Using Whole Genome Sequencing and Full-Length Transcript Sequencing of Abrus precatorius.</title>
        <authorList>
            <person name="Hovde B.T."/>
            <person name="Daligault H.E."/>
            <person name="Hanschen E.R."/>
            <person name="Kunde Y.A."/>
            <person name="Johnson M.B."/>
            <person name="Starkenburg S.R."/>
            <person name="Johnson S.L."/>
        </authorList>
    </citation>
    <scope>NUCLEOTIDE SEQUENCE [LARGE SCALE GENOMIC DNA]</scope>
</reference>
<evidence type="ECO:0000259" key="4">
    <source>
        <dbReference type="Pfam" id="PF07687"/>
    </source>
</evidence>
<keyword evidence="5" id="KW-1185">Reference proteome</keyword>
<comment type="similarity">
    <text evidence="1">Belongs to the peptidase M20 family.</text>
</comment>
<dbReference type="InterPro" id="IPR011650">
    <property type="entry name" value="Peptidase_M20_dimer"/>
</dbReference>
<reference evidence="6" key="2">
    <citation type="submission" date="2025-08" db="UniProtKB">
        <authorList>
            <consortium name="RefSeq"/>
        </authorList>
    </citation>
    <scope>IDENTIFICATION</scope>
    <source>
        <tissue evidence="6">Young leaves</tissue>
    </source>
</reference>
<evidence type="ECO:0000256" key="2">
    <source>
        <dbReference type="ARBA" id="ARBA00022801"/>
    </source>
</evidence>
<accession>A0A8B8KZ56</accession>
<organism evidence="5 6">
    <name type="scientific">Abrus precatorius</name>
    <name type="common">Indian licorice</name>
    <name type="synonym">Glycine abrus</name>
    <dbReference type="NCBI Taxonomy" id="3816"/>
    <lineage>
        <taxon>Eukaryota</taxon>
        <taxon>Viridiplantae</taxon>
        <taxon>Streptophyta</taxon>
        <taxon>Embryophyta</taxon>
        <taxon>Tracheophyta</taxon>
        <taxon>Spermatophyta</taxon>
        <taxon>Magnoliopsida</taxon>
        <taxon>eudicotyledons</taxon>
        <taxon>Gunneridae</taxon>
        <taxon>Pentapetalae</taxon>
        <taxon>rosids</taxon>
        <taxon>fabids</taxon>
        <taxon>Fabales</taxon>
        <taxon>Fabaceae</taxon>
        <taxon>Papilionoideae</taxon>
        <taxon>50 kb inversion clade</taxon>
        <taxon>NPAAA clade</taxon>
        <taxon>indigoferoid/millettioid clade</taxon>
        <taxon>Abreae</taxon>
        <taxon>Abrus</taxon>
    </lineage>
</organism>
<proteinExistence type="inferred from homology"/>
<dbReference type="NCBIfam" id="TIGR01891">
    <property type="entry name" value="amidohydrolases"/>
    <property type="match status" value="1"/>
</dbReference>
<dbReference type="Gene3D" id="3.30.70.360">
    <property type="match status" value="1"/>
</dbReference>
<dbReference type="GO" id="GO:0010179">
    <property type="term" value="F:IAA-Ala conjugate hydrolase activity"/>
    <property type="evidence" value="ECO:0007669"/>
    <property type="project" value="TreeGrafter"/>
</dbReference>
<dbReference type="AlphaFoldDB" id="A0A8B8KZ56"/>
<dbReference type="InterPro" id="IPR036264">
    <property type="entry name" value="Bact_exopeptidase_dim_dom"/>
</dbReference>
<evidence type="ECO:0000256" key="3">
    <source>
        <dbReference type="ARBA" id="ARBA00023211"/>
    </source>
</evidence>
<dbReference type="PANTHER" id="PTHR11014">
    <property type="entry name" value="PEPTIDASE M20 FAMILY MEMBER"/>
    <property type="match status" value="1"/>
</dbReference>
<keyword evidence="3" id="KW-0464">Manganese</keyword>
<dbReference type="SUPFAM" id="SSF55031">
    <property type="entry name" value="Bacterial exopeptidase dimerisation domain"/>
    <property type="match status" value="1"/>
</dbReference>
<evidence type="ECO:0000256" key="1">
    <source>
        <dbReference type="ARBA" id="ARBA00006153"/>
    </source>
</evidence>
<dbReference type="Proteomes" id="UP000694853">
    <property type="component" value="Unplaced"/>
</dbReference>
<keyword evidence="2" id="KW-0378">Hydrolase</keyword>
<gene>
    <name evidence="6" type="primary">LOC113860915</name>
</gene>
<dbReference type="GO" id="GO:0005783">
    <property type="term" value="C:endoplasmic reticulum"/>
    <property type="evidence" value="ECO:0007669"/>
    <property type="project" value="TreeGrafter"/>
</dbReference>